<dbReference type="InterPro" id="IPR001647">
    <property type="entry name" value="HTH_TetR"/>
</dbReference>
<dbReference type="InterPro" id="IPR050624">
    <property type="entry name" value="HTH-type_Tx_Regulator"/>
</dbReference>
<dbReference type="EMBL" id="JACSQY010000007">
    <property type="protein sequence ID" value="MBD7908703.1"/>
    <property type="molecule type" value="Genomic_DNA"/>
</dbReference>
<dbReference type="SUPFAM" id="SSF46689">
    <property type="entry name" value="Homeodomain-like"/>
    <property type="match status" value="1"/>
</dbReference>
<organism evidence="4 5">
    <name type="scientific">Sporosarcina gallistercoris</name>
    <dbReference type="NCBI Taxonomy" id="2762245"/>
    <lineage>
        <taxon>Bacteria</taxon>
        <taxon>Bacillati</taxon>
        <taxon>Bacillota</taxon>
        <taxon>Bacilli</taxon>
        <taxon>Bacillales</taxon>
        <taxon>Caryophanaceae</taxon>
        <taxon>Sporosarcina</taxon>
    </lineage>
</organism>
<feature type="domain" description="HTH tetR-type" evidence="3">
    <location>
        <begin position="2"/>
        <end position="62"/>
    </location>
</feature>
<dbReference type="PRINTS" id="PR00455">
    <property type="entry name" value="HTHTETR"/>
</dbReference>
<evidence type="ECO:0000313" key="5">
    <source>
        <dbReference type="Proteomes" id="UP000659496"/>
    </source>
</evidence>
<dbReference type="InterPro" id="IPR009057">
    <property type="entry name" value="Homeodomain-like_sf"/>
</dbReference>
<evidence type="ECO:0000256" key="1">
    <source>
        <dbReference type="ARBA" id="ARBA00023125"/>
    </source>
</evidence>
<dbReference type="PANTHER" id="PTHR43479:SF22">
    <property type="entry name" value="TRANSCRIPTIONAL REGULATOR, TETR FAMILY"/>
    <property type="match status" value="1"/>
</dbReference>
<gene>
    <name evidence="4" type="ORF">H9659_10215</name>
</gene>
<proteinExistence type="predicted"/>
<name>A0ABR8PKJ8_9BACL</name>
<dbReference type="Pfam" id="PF00440">
    <property type="entry name" value="TetR_N"/>
    <property type="match status" value="1"/>
</dbReference>
<evidence type="ECO:0000256" key="2">
    <source>
        <dbReference type="PROSITE-ProRule" id="PRU00335"/>
    </source>
</evidence>
<comment type="caution">
    <text evidence="4">The sequence shown here is derived from an EMBL/GenBank/DDBJ whole genome shotgun (WGS) entry which is preliminary data.</text>
</comment>
<keyword evidence="1 2" id="KW-0238">DNA-binding</keyword>
<dbReference type="Proteomes" id="UP000659496">
    <property type="component" value="Unassembled WGS sequence"/>
</dbReference>
<dbReference type="Gene3D" id="1.10.357.10">
    <property type="entry name" value="Tetracycline Repressor, domain 2"/>
    <property type="match status" value="1"/>
</dbReference>
<feature type="DNA-binding region" description="H-T-H motif" evidence="2">
    <location>
        <begin position="25"/>
        <end position="44"/>
    </location>
</feature>
<dbReference type="InterPro" id="IPR023772">
    <property type="entry name" value="DNA-bd_HTH_TetR-type_CS"/>
</dbReference>
<accession>A0ABR8PKJ8</accession>
<evidence type="ECO:0000259" key="3">
    <source>
        <dbReference type="PROSITE" id="PS50977"/>
    </source>
</evidence>
<evidence type="ECO:0000313" key="4">
    <source>
        <dbReference type="EMBL" id="MBD7908703.1"/>
    </source>
</evidence>
<dbReference type="PROSITE" id="PS50977">
    <property type="entry name" value="HTH_TETR_2"/>
    <property type="match status" value="1"/>
</dbReference>
<dbReference type="PANTHER" id="PTHR43479">
    <property type="entry name" value="ACREF/ENVCD OPERON REPRESSOR-RELATED"/>
    <property type="match status" value="1"/>
</dbReference>
<keyword evidence="5" id="KW-1185">Reference proteome</keyword>
<protein>
    <submittedName>
        <fullName evidence="4">TetR/AcrR family transcriptional regulator</fullName>
    </submittedName>
</protein>
<sequence>MNERKLKVILAAQQVFQEKGIVATSVQDILTAAGISKGTFYNYFSSKNECLLSILEMANEESITRRRKLLLGQDRTDKTIFALQIVTRAHVDRERNLLPIYEAVFFSKDDEMRTFVKKQYLSEISWLSGRLLEVYGPDSEPYNADGAVMLVGMMQHIHHFVKIGGREKDSFNYDQLVPFAIRRLDDIMAGMMASGDKLLGKALLDKLTYNDNEDTKEVLMKKLRDILTRFEKDREDKGIEYVTFLLEELVTGNSGPTILESVTSSFQEHFSSTPYADEITKLCFQIKEVKDLRKKGACNTNN</sequence>
<dbReference type="PROSITE" id="PS01081">
    <property type="entry name" value="HTH_TETR_1"/>
    <property type="match status" value="1"/>
</dbReference>
<reference evidence="4 5" key="1">
    <citation type="submission" date="2020-08" db="EMBL/GenBank/DDBJ databases">
        <title>A Genomic Blueprint of the Chicken Gut Microbiome.</title>
        <authorList>
            <person name="Gilroy R."/>
            <person name="Ravi A."/>
            <person name="Getino M."/>
            <person name="Pursley I."/>
            <person name="Horton D.L."/>
            <person name="Alikhan N.-F."/>
            <person name="Baker D."/>
            <person name="Gharbi K."/>
            <person name="Hall N."/>
            <person name="Watson M."/>
            <person name="Adriaenssens E.M."/>
            <person name="Foster-Nyarko E."/>
            <person name="Jarju S."/>
            <person name="Secka A."/>
            <person name="Antonio M."/>
            <person name="Oren A."/>
            <person name="Chaudhuri R."/>
            <person name="La Ragione R.M."/>
            <person name="Hildebrand F."/>
            <person name="Pallen M.J."/>
        </authorList>
    </citation>
    <scope>NUCLEOTIDE SEQUENCE [LARGE SCALE GENOMIC DNA]</scope>
    <source>
        <strain evidence="4 5">Sa3CUA8</strain>
    </source>
</reference>
<dbReference type="RefSeq" id="WP_191690120.1">
    <property type="nucleotide sequence ID" value="NZ_JACSQY010000007.1"/>
</dbReference>